<dbReference type="InterPro" id="IPR002048">
    <property type="entry name" value="EF_hand_dom"/>
</dbReference>
<keyword evidence="2" id="KW-0732">Signal</keyword>
<dbReference type="KEGG" id="yti:FNA67_20790"/>
<feature type="compositionally biased region" description="Polar residues" evidence="1">
    <location>
        <begin position="93"/>
        <end position="102"/>
    </location>
</feature>
<evidence type="ECO:0000313" key="4">
    <source>
        <dbReference type="Proteomes" id="UP000321062"/>
    </source>
</evidence>
<dbReference type="SUPFAM" id="SSF47473">
    <property type="entry name" value="EF-hand"/>
    <property type="match status" value="1"/>
</dbReference>
<organism evidence="3 4">
    <name type="scientific">Paradevosia tibetensis</name>
    <dbReference type="NCBI Taxonomy" id="1447062"/>
    <lineage>
        <taxon>Bacteria</taxon>
        <taxon>Pseudomonadati</taxon>
        <taxon>Pseudomonadota</taxon>
        <taxon>Alphaproteobacteria</taxon>
        <taxon>Hyphomicrobiales</taxon>
        <taxon>Devosiaceae</taxon>
        <taxon>Paradevosia</taxon>
    </lineage>
</organism>
<dbReference type="AlphaFoldDB" id="A0A5B9DSN5"/>
<evidence type="ECO:0000256" key="2">
    <source>
        <dbReference type="SAM" id="SignalP"/>
    </source>
</evidence>
<feature type="signal peptide" evidence="2">
    <location>
        <begin position="1"/>
        <end position="21"/>
    </location>
</feature>
<dbReference type="Gene3D" id="1.10.238.10">
    <property type="entry name" value="EF-hand"/>
    <property type="match status" value="1"/>
</dbReference>
<sequence length="102" mass="10674">MNKIMLTTAAALVLSAGAALAQTTPDFATTDGDKSGEVSWEELHVQYPQVTEEEFKNADADNSGGLNEEEFVKVATPGTGSLTSDTPKDGESQNEATTPPAQ</sequence>
<dbReference type="PROSITE" id="PS50222">
    <property type="entry name" value="EF_HAND_2"/>
    <property type="match status" value="1"/>
</dbReference>
<gene>
    <name evidence="3" type="ORF">FNA67_20790</name>
</gene>
<evidence type="ECO:0000256" key="1">
    <source>
        <dbReference type="SAM" id="MobiDB-lite"/>
    </source>
</evidence>
<dbReference type="GO" id="GO:0005509">
    <property type="term" value="F:calcium ion binding"/>
    <property type="evidence" value="ECO:0007669"/>
    <property type="project" value="InterPro"/>
</dbReference>
<keyword evidence="4" id="KW-1185">Reference proteome</keyword>
<name>A0A5B9DSN5_9HYPH</name>
<dbReference type="InterPro" id="IPR011992">
    <property type="entry name" value="EF-hand-dom_pair"/>
</dbReference>
<evidence type="ECO:0000313" key="3">
    <source>
        <dbReference type="EMBL" id="QEE22450.1"/>
    </source>
</evidence>
<dbReference type="RefSeq" id="WP_049706972.1">
    <property type="nucleotide sequence ID" value="NZ_BMFM01000001.1"/>
</dbReference>
<dbReference type="OrthoDB" id="5470953at2"/>
<dbReference type="Pfam" id="PF13202">
    <property type="entry name" value="EF-hand_5"/>
    <property type="match status" value="2"/>
</dbReference>
<reference evidence="3 4" key="1">
    <citation type="journal article" date="2015" name="Int. J. Syst. Evol. Microbiol.">
        <title>Youhaiella tibetensis gen. nov., sp. nov., isolated from subsurface sediment.</title>
        <authorList>
            <person name="Wang Y.X."/>
            <person name="Huang F.Q."/>
            <person name="Nogi Y."/>
            <person name="Pang S.J."/>
            <person name="Wang P.K."/>
            <person name="Lv J."/>
        </authorList>
    </citation>
    <scope>NUCLEOTIDE SEQUENCE [LARGE SCALE GENOMIC DNA]</scope>
    <source>
        <strain evidence="4">fig4</strain>
    </source>
</reference>
<accession>A0A5B9DSN5</accession>
<feature type="chain" id="PRO_5043814691" evidence="2">
    <location>
        <begin position="22"/>
        <end position="102"/>
    </location>
</feature>
<dbReference type="Proteomes" id="UP000321062">
    <property type="component" value="Chromosome"/>
</dbReference>
<feature type="region of interest" description="Disordered" evidence="1">
    <location>
        <begin position="75"/>
        <end position="102"/>
    </location>
</feature>
<proteinExistence type="predicted"/>
<dbReference type="EMBL" id="CP041690">
    <property type="protein sequence ID" value="QEE22450.1"/>
    <property type="molecule type" value="Genomic_DNA"/>
</dbReference>
<protein>
    <submittedName>
        <fullName evidence="3">Uncharacterized protein</fullName>
    </submittedName>
</protein>